<evidence type="ECO:0000313" key="1">
    <source>
        <dbReference type="EMBL" id="MBL3611233.1"/>
    </source>
</evidence>
<dbReference type="RefSeq" id="WP_202250745.1">
    <property type="nucleotide sequence ID" value="NZ_JAESJJ010000056.1"/>
</dbReference>
<proteinExistence type="predicted"/>
<dbReference type="Proteomes" id="UP000604473">
    <property type="component" value="Unassembled WGS sequence"/>
</dbReference>
<evidence type="ECO:0000313" key="2">
    <source>
        <dbReference type="Proteomes" id="UP000604473"/>
    </source>
</evidence>
<name>A0ABS1RZ84_RHOSU</name>
<accession>A0ABS1RZ84</accession>
<reference evidence="1 2" key="1">
    <citation type="submission" date="2021-01" db="EMBL/GenBank/DDBJ databases">
        <title>Draft genomes of Rhodovulum sulfidophilum.</title>
        <authorList>
            <person name="Guzman M.S."/>
        </authorList>
    </citation>
    <scope>NUCLEOTIDE SEQUENCE [LARGE SCALE GENOMIC DNA]</scope>
    <source>
        <strain evidence="1 2">AB35</strain>
    </source>
</reference>
<comment type="caution">
    <text evidence="1">The sequence shown here is derived from an EMBL/GenBank/DDBJ whole genome shotgun (WGS) entry which is preliminary data.</text>
</comment>
<keyword evidence="2" id="KW-1185">Reference proteome</keyword>
<dbReference type="EMBL" id="JAESJJ010000056">
    <property type="protein sequence ID" value="MBL3611233.1"/>
    <property type="molecule type" value="Genomic_DNA"/>
</dbReference>
<gene>
    <name evidence="1" type="ORF">JMM60_21160</name>
</gene>
<protein>
    <submittedName>
        <fullName evidence="1">Uncharacterized protein</fullName>
    </submittedName>
</protein>
<sequence length="134" mass="14172">MAPVLRIDRGAEGMGVYPFRAKLGGSSFSNRTVLTSTIGIRTNVMDQDRRPELTDSAGMGQAQAAARTGDEHGSPFEIWFCQHGILRCGEDGYVAMILPILSKLADLLPVDSAVISSLCSGFGPLLTVCDTPAG</sequence>
<organism evidence="1 2">
    <name type="scientific">Rhodovulum sulfidophilum</name>
    <name type="common">Rhodobacter sulfidophilus</name>
    <dbReference type="NCBI Taxonomy" id="35806"/>
    <lineage>
        <taxon>Bacteria</taxon>
        <taxon>Pseudomonadati</taxon>
        <taxon>Pseudomonadota</taxon>
        <taxon>Alphaproteobacteria</taxon>
        <taxon>Rhodobacterales</taxon>
        <taxon>Paracoccaceae</taxon>
        <taxon>Rhodovulum</taxon>
    </lineage>
</organism>